<evidence type="ECO:0000256" key="1">
    <source>
        <dbReference type="SAM" id="MobiDB-lite"/>
    </source>
</evidence>
<reference evidence="3" key="1">
    <citation type="submission" date="2016-10" db="EMBL/GenBank/DDBJ databases">
        <authorList>
            <person name="Varghese N."/>
            <person name="Submissions S."/>
        </authorList>
    </citation>
    <scope>NUCLEOTIDE SEQUENCE [LARGE SCALE GENOMIC DNA]</scope>
    <source>
        <strain evidence="3">CGMCC 4.5579</strain>
    </source>
</reference>
<name>A0A1I5TJL7_9PSEU</name>
<organism evidence="2 3">
    <name type="scientific">Amycolatopsis arida</name>
    <dbReference type="NCBI Taxonomy" id="587909"/>
    <lineage>
        <taxon>Bacteria</taxon>
        <taxon>Bacillati</taxon>
        <taxon>Actinomycetota</taxon>
        <taxon>Actinomycetes</taxon>
        <taxon>Pseudonocardiales</taxon>
        <taxon>Pseudonocardiaceae</taxon>
        <taxon>Amycolatopsis</taxon>
    </lineage>
</organism>
<accession>A0A1I5TJL7</accession>
<feature type="compositionally biased region" description="Basic and acidic residues" evidence="1">
    <location>
        <begin position="385"/>
        <end position="394"/>
    </location>
</feature>
<feature type="compositionally biased region" description="Gly residues" evidence="1">
    <location>
        <begin position="279"/>
        <end position="331"/>
    </location>
</feature>
<dbReference type="Proteomes" id="UP000198727">
    <property type="component" value="Unassembled WGS sequence"/>
</dbReference>
<dbReference type="AlphaFoldDB" id="A0A1I5TJL7"/>
<feature type="compositionally biased region" description="Pro residues" evidence="1">
    <location>
        <begin position="262"/>
        <end position="278"/>
    </location>
</feature>
<gene>
    <name evidence="2" type="ORF">SAMN05421810_103539</name>
</gene>
<dbReference type="RefSeq" id="WP_092530152.1">
    <property type="nucleotide sequence ID" value="NZ_FOWW01000003.1"/>
</dbReference>
<evidence type="ECO:0000313" key="2">
    <source>
        <dbReference type="EMBL" id="SFP82847.1"/>
    </source>
</evidence>
<evidence type="ECO:0000313" key="3">
    <source>
        <dbReference type="Proteomes" id="UP000198727"/>
    </source>
</evidence>
<dbReference type="EMBL" id="FOWW01000003">
    <property type="protein sequence ID" value="SFP82847.1"/>
    <property type="molecule type" value="Genomic_DNA"/>
</dbReference>
<feature type="compositionally biased region" description="Pro residues" evidence="1">
    <location>
        <begin position="211"/>
        <end position="226"/>
    </location>
</feature>
<dbReference type="OrthoDB" id="3630224at2"/>
<sequence>MAYSGAEIFWLMNANAATTEKLDAAQQASHRLEVTHQQMAVTLGRGQMELLQFWKGGGAESASAGLVPLIETSVDAAAKLQAARESMYEQNSAFHETRGALRPLETERPQFDFNDVVLGNPVEVATRWVADNQNNIARYEAYSAATEANRSRLAFDYQPAGLAPGGSVDTTTPASSVDHPGGTSPNVRGGSAYDGPTTTSGYRGGTGGAVAPPPQVNAPAPTPQPQAPAATWTSPTRQPGDATAPSRTAPPPRTPGGGTGYRPPPGQGGTPPPRPNPGFGPGYGPTGGGTGTSPGPRTGGYGPTGGAPRAGGGGYGAAPGRGFGPIGGNPGAPGAPPAPGRGSGVGMPGEPGAARPGAAGAPGATGRGGAPMGAPMGAAGGGRGKGAEDEEHQRKIQVPGEDPEQVFRGQLGKTTPPTIGG</sequence>
<proteinExistence type="predicted"/>
<feature type="compositionally biased region" description="Polar residues" evidence="1">
    <location>
        <begin position="412"/>
        <end position="421"/>
    </location>
</feature>
<keyword evidence="3" id="KW-1185">Reference proteome</keyword>
<evidence type="ECO:0008006" key="4">
    <source>
        <dbReference type="Google" id="ProtNLM"/>
    </source>
</evidence>
<protein>
    <recommendedName>
        <fullName evidence="4">PPE family protein</fullName>
    </recommendedName>
</protein>
<feature type="region of interest" description="Disordered" evidence="1">
    <location>
        <begin position="164"/>
        <end position="421"/>
    </location>
</feature>
<feature type="compositionally biased region" description="Low complexity" evidence="1">
    <location>
        <begin position="350"/>
        <end position="362"/>
    </location>
</feature>